<dbReference type="InterPro" id="IPR050508">
    <property type="entry name" value="Methyltransf_Superfamily"/>
</dbReference>
<dbReference type="InterPro" id="IPR029063">
    <property type="entry name" value="SAM-dependent_MTases_sf"/>
</dbReference>
<dbReference type="PANTHER" id="PTHR42912:SF93">
    <property type="entry name" value="N6-ADENOSINE-METHYLTRANSFERASE TMT1A"/>
    <property type="match status" value="1"/>
</dbReference>
<evidence type="ECO:0000313" key="3">
    <source>
        <dbReference type="Proteomes" id="UP000586918"/>
    </source>
</evidence>
<dbReference type="RefSeq" id="WP_169414702.1">
    <property type="nucleotide sequence ID" value="NZ_JAAXKZ010000091.1"/>
</dbReference>
<dbReference type="PANTHER" id="PTHR42912">
    <property type="entry name" value="METHYLTRANSFERASE"/>
    <property type="match status" value="1"/>
</dbReference>
<dbReference type="Pfam" id="PF08241">
    <property type="entry name" value="Methyltransf_11"/>
    <property type="match status" value="1"/>
</dbReference>
<accession>A0A848DMJ7</accession>
<dbReference type="GO" id="GO:0008757">
    <property type="term" value="F:S-adenosylmethionine-dependent methyltransferase activity"/>
    <property type="evidence" value="ECO:0007669"/>
    <property type="project" value="InterPro"/>
</dbReference>
<comment type="caution">
    <text evidence="2">The sequence shown here is derived from an EMBL/GenBank/DDBJ whole genome shotgun (WGS) entry which is preliminary data.</text>
</comment>
<dbReference type="Gene3D" id="3.40.50.150">
    <property type="entry name" value="Vaccinia Virus protein VP39"/>
    <property type="match status" value="1"/>
</dbReference>
<dbReference type="GO" id="GO:0032259">
    <property type="term" value="P:methylation"/>
    <property type="evidence" value="ECO:0007669"/>
    <property type="project" value="UniProtKB-KW"/>
</dbReference>
<dbReference type="EMBL" id="JAAXKZ010000091">
    <property type="protein sequence ID" value="NMH94010.1"/>
    <property type="molecule type" value="Genomic_DNA"/>
</dbReference>
<protein>
    <submittedName>
        <fullName evidence="2">Methyltransferase domain-containing protein</fullName>
    </submittedName>
</protein>
<keyword evidence="2" id="KW-0808">Transferase</keyword>
<dbReference type="AlphaFoldDB" id="A0A848DMJ7"/>
<sequence>MAAVEFDEETARQVDRAYATPDVVAQRAEVLALLAPQPGERVLDVGSGPGYLVASLADAVGSGGAVHGLDPSGPMNDLAHARNAERPWVHIDSGDAAALPYPDATFDAGVSTQVYEYVPDIPGALAELHRVLRPGGRALILDTDWDSLVWHVADQDRHARILSAWEEHLIYPYLPRRLARLLGEAGFRVAEQRVLPLFNPALTPDSFSANLMQLVASFVVDRQGLTRADADAWLADLRARDEDGEYFFSLNRYLFLAVAA</sequence>
<evidence type="ECO:0000313" key="2">
    <source>
        <dbReference type="EMBL" id="NMH94010.1"/>
    </source>
</evidence>
<proteinExistence type="predicted"/>
<keyword evidence="2" id="KW-0489">Methyltransferase</keyword>
<name>A0A848DMJ7_9PSEU</name>
<dbReference type="Proteomes" id="UP000586918">
    <property type="component" value="Unassembled WGS sequence"/>
</dbReference>
<dbReference type="InterPro" id="IPR013216">
    <property type="entry name" value="Methyltransf_11"/>
</dbReference>
<organism evidence="2 3">
    <name type="scientific">Pseudonocardia bannensis</name>
    <dbReference type="NCBI Taxonomy" id="630973"/>
    <lineage>
        <taxon>Bacteria</taxon>
        <taxon>Bacillati</taxon>
        <taxon>Actinomycetota</taxon>
        <taxon>Actinomycetes</taxon>
        <taxon>Pseudonocardiales</taxon>
        <taxon>Pseudonocardiaceae</taxon>
        <taxon>Pseudonocardia</taxon>
    </lineage>
</organism>
<evidence type="ECO:0000259" key="1">
    <source>
        <dbReference type="Pfam" id="PF08241"/>
    </source>
</evidence>
<dbReference type="SUPFAM" id="SSF53335">
    <property type="entry name" value="S-adenosyl-L-methionine-dependent methyltransferases"/>
    <property type="match status" value="1"/>
</dbReference>
<feature type="domain" description="Methyltransferase type 11" evidence="1">
    <location>
        <begin position="43"/>
        <end position="140"/>
    </location>
</feature>
<keyword evidence="3" id="KW-1185">Reference proteome</keyword>
<gene>
    <name evidence="2" type="ORF">HF519_21005</name>
</gene>
<dbReference type="CDD" id="cd02440">
    <property type="entry name" value="AdoMet_MTases"/>
    <property type="match status" value="1"/>
</dbReference>
<reference evidence="2 3" key="1">
    <citation type="submission" date="2020-04" db="EMBL/GenBank/DDBJ databases">
        <authorList>
            <person name="Klaysubun C."/>
            <person name="Duangmal K."/>
            <person name="Lipun K."/>
        </authorList>
    </citation>
    <scope>NUCLEOTIDE SEQUENCE [LARGE SCALE GENOMIC DNA]</scope>
    <source>
        <strain evidence="2 3">DSM 45300</strain>
    </source>
</reference>